<proteinExistence type="predicted"/>
<evidence type="ECO:0000313" key="1">
    <source>
        <dbReference type="EMBL" id="CDR45159.1"/>
    </source>
</evidence>
<dbReference type="AlphaFoldDB" id="A0A061BDW2"/>
<gene>
    <name evidence="1" type="ORF">RHTO0S_10e05754g</name>
</gene>
<protein>
    <submittedName>
        <fullName evidence="1">RHTO0S10e05754g1_1</fullName>
    </submittedName>
</protein>
<sequence length="362" mass="40114">MLTKITRRVRQMATSYPIQRAAEIPSTFACGAGDVGVAAILSSKAPPGQVVAHGITAVQITAGHCIFLAMQDSSEAGDPKWWDLNEHLFLAFHWPHLSQSLPVQLRVRGPDAPHTLAQLEKLLSRKGGPHPVFDAPRAILDRKLTDPKATTTHVEYAVDITLERSDSRLKTQQAGIPLSNRPLSDNANPQSVTVHALTPEVVIVECVLSLHRLANIDVGVILFTAKQAELVLKHGFEMGPSERNEKFAFAVKTYFKEVTMPDEVFTHPDIRKEGVEAAAKYEYGLLQTAGRYYKPESVHRLAGEKPEVILESLRKSYSSLVYALDLRLRHLHYPKEFALAKSAFDPVHRSSTCPPVVLPSRF</sequence>
<organism evidence="1">
    <name type="scientific">Rhodotorula toruloides</name>
    <name type="common">Yeast</name>
    <name type="synonym">Rhodosporidium toruloides</name>
    <dbReference type="NCBI Taxonomy" id="5286"/>
    <lineage>
        <taxon>Eukaryota</taxon>
        <taxon>Fungi</taxon>
        <taxon>Dikarya</taxon>
        <taxon>Basidiomycota</taxon>
        <taxon>Pucciniomycotina</taxon>
        <taxon>Microbotryomycetes</taxon>
        <taxon>Sporidiobolales</taxon>
        <taxon>Sporidiobolaceae</taxon>
        <taxon>Rhodotorula</taxon>
    </lineage>
</organism>
<accession>A0A061BDW2</accession>
<name>A0A061BDW2_RHOTO</name>
<reference evidence="1" key="1">
    <citation type="journal article" date="2014" name="Genome Announc.">
        <title>Draft genome sequence of Rhodosporidium toruloides CECT1137, an oleaginous yeast of biotechnological interest.</title>
        <authorList>
            <person name="Morin N."/>
            <person name="Calcas X."/>
            <person name="Devillers H."/>
            <person name="Durrens P."/>
            <person name="Sherman D.J."/>
            <person name="Nicaud J.-M."/>
            <person name="Neuveglise C."/>
        </authorList>
    </citation>
    <scope>NUCLEOTIDE SEQUENCE</scope>
    <source>
        <strain evidence="1">CECT1137</strain>
    </source>
</reference>
<dbReference type="OrthoDB" id="10342365at2759"/>
<dbReference type="EMBL" id="LK052945">
    <property type="protein sequence ID" value="CDR45159.1"/>
    <property type="molecule type" value="Genomic_DNA"/>
</dbReference>